<organism evidence="9 10">
    <name type="scientific">Cryptococcus depauperatus CBS 7841</name>
    <dbReference type="NCBI Taxonomy" id="1295531"/>
    <lineage>
        <taxon>Eukaryota</taxon>
        <taxon>Fungi</taxon>
        <taxon>Dikarya</taxon>
        <taxon>Basidiomycota</taxon>
        <taxon>Agaricomycotina</taxon>
        <taxon>Tremellomycetes</taxon>
        <taxon>Tremellales</taxon>
        <taxon>Cryptococcaceae</taxon>
        <taxon>Cryptococcus</taxon>
    </lineage>
</organism>
<keyword evidence="10" id="KW-1185">Reference proteome</keyword>
<reference evidence="9" key="1">
    <citation type="submission" date="2016-06" db="EMBL/GenBank/DDBJ databases">
        <authorList>
            <person name="Cuomo C."/>
            <person name="Litvintseva A."/>
            <person name="Heitman J."/>
            <person name="Chen Y."/>
            <person name="Sun S."/>
            <person name="Springer D."/>
            <person name="Dromer F."/>
            <person name="Young S."/>
            <person name="Zeng Q."/>
            <person name="Chapman S."/>
            <person name="Gujja S."/>
            <person name="Saif S."/>
            <person name="Birren B."/>
        </authorList>
    </citation>
    <scope>NUCLEOTIDE SEQUENCE</scope>
    <source>
        <strain evidence="9">CBS 7841</strain>
    </source>
</reference>
<feature type="compositionally biased region" description="Basic and acidic residues" evidence="8">
    <location>
        <begin position="73"/>
        <end position="83"/>
    </location>
</feature>
<dbReference type="PANTHER" id="PTHR31658">
    <property type="entry name" value="CONSERVED OLIGOMERIC GOLGI COMPLEX SUBUNIT 1"/>
    <property type="match status" value="1"/>
</dbReference>
<evidence type="ECO:0000256" key="1">
    <source>
        <dbReference type="ARBA" id="ARBA00004395"/>
    </source>
</evidence>
<reference evidence="9" key="2">
    <citation type="journal article" date="2022" name="Elife">
        <title>Obligate sexual reproduction of a homothallic fungus closely related to the Cryptococcus pathogenic species complex.</title>
        <authorList>
            <person name="Passer A.R."/>
            <person name="Clancey S.A."/>
            <person name="Shea T."/>
            <person name="David-Palma M."/>
            <person name="Averette A.F."/>
            <person name="Boekhout T."/>
            <person name="Porcel B.M."/>
            <person name="Nowrousian M."/>
            <person name="Cuomo C.A."/>
            <person name="Sun S."/>
            <person name="Heitman J."/>
            <person name="Coelho M.A."/>
        </authorList>
    </citation>
    <scope>NUCLEOTIDE SEQUENCE</scope>
    <source>
        <strain evidence="9">CBS 7841</strain>
    </source>
</reference>
<name>A0AAJ8M3N7_9TREE</name>
<dbReference type="AlphaFoldDB" id="A0AAJ8M3N7"/>
<dbReference type="GO" id="GO:0000139">
    <property type="term" value="C:Golgi membrane"/>
    <property type="evidence" value="ECO:0007669"/>
    <property type="project" value="UniProtKB-SubCell"/>
</dbReference>
<dbReference type="RefSeq" id="XP_066071405.1">
    <property type="nucleotide sequence ID" value="XM_066215308.1"/>
</dbReference>
<reference evidence="9" key="3">
    <citation type="submission" date="2024-01" db="EMBL/GenBank/DDBJ databases">
        <authorList>
            <person name="Coelho M.A."/>
            <person name="David-Palma M."/>
            <person name="Shea T."/>
            <person name="Sun S."/>
            <person name="Cuomo C.A."/>
            <person name="Heitman J."/>
        </authorList>
    </citation>
    <scope>NUCLEOTIDE SEQUENCE</scope>
    <source>
        <strain evidence="9">CBS 7841</strain>
    </source>
</reference>
<keyword evidence="6" id="KW-0333">Golgi apparatus</keyword>
<protein>
    <recommendedName>
        <fullName evidence="3">Conserved oligomeric Golgi complex subunit 1</fullName>
    </recommendedName>
</protein>
<proteinExistence type="inferred from homology"/>
<feature type="compositionally biased region" description="Low complexity" evidence="8">
    <location>
        <begin position="1"/>
        <end position="13"/>
    </location>
</feature>
<evidence type="ECO:0000256" key="7">
    <source>
        <dbReference type="ARBA" id="ARBA00023136"/>
    </source>
</evidence>
<gene>
    <name evidence="9" type="ORF">L203_105947</name>
</gene>
<accession>A0AAJ8M3N7</accession>
<dbReference type="GO" id="GO:0015031">
    <property type="term" value="P:protein transport"/>
    <property type="evidence" value="ECO:0007669"/>
    <property type="project" value="UniProtKB-KW"/>
</dbReference>
<keyword evidence="7" id="KW-0472">Membrane</keyword>
<evidence type="ECO:0000313" key="10">
    <source>
        <dbReference type="Proteomes" id="UP000094043"/>
    </source>
</evidence>
<dbReference type="InterPro" id="IPR033370">
    <property type="entry name" value="COG1"/>
</dbReference>
<sequence>MSRVVSSSYPSVSDFPPAQLPSSSGSSMIRGGSGPISTSQRTTPEMSRRASERSTYAAPSYAGSTAGTIRASMSERRRGRDSSGKTGVNNMEDWANVDADEIFKRLPVGEAKRVEAKMRAEALNKQSELRAMVGARYRDLLTSATQITSLRSSSLRLSQDLKDIVKLCANAANNSFATDGDNVSEKSEGEEVIHMLPAAAHMKLLLDAPEVLYSFLAHHSYLSAAYLFLIARLTKESLSSLPSHTSASYLPLVQKQWEILLPFQNQISQRATNSLRNWEGVTERGVSETLLAVILLDNLGLEDALKSFLNQREKAVRDILQHSENSQSTSIETSKAHQYSGSPLQLSQMSRSVVQPRTSVIKTLVSAVQCLLSTIQLVQAIFDSRRTIKKGEESVIEEMMRLVQKGSIVPLAQQEIKGKQTTHQRRASRLVSISLPLPNLKFSSSERLPISTPEILQQLPSSEILLRHLPPSITAFTPFISSSASPALTESVKLWQIASVALLKSALPRLLEGLKSVGDIWTVRSNLLELLGDDAFSEQIKVEIEDEWIKRIQQVWDTQLSEITSSLSQLARDGSDKAGQKEEDEKKPEECLFKDLTLPFENAGAGHSTAAFAAFISSLKKRTALRTPLLNSVLQTLETQAAHVKSDMSGLPVSLCDSYTIRVQSFLERMIALLEGILENVAVSEGRVAKELFVGRIALYLAKKSSFLDEIARRNSIDRDGIETSLIEIHSKSVIKWRESTIECGLNLLFPLLKRKPSDIRSFWQAPSTHPTFPSNEVIVSLHSLVSATKHLGIPPGVNLPVIQELVVDYVKQAKLLTGWTVLEQSEEGLAQQVVDLGFLTLLSGEKPEESLSDSLQKLPSSMDTLKTDFSNIIVQALCRTQLLLYPLTVHLLPALSAQPERGGGIHNKNHLLLRFGQPNTMNKEEFRSPVPVTKLGKNIEKKSDVT</sequence>
<comment type="similarity">
    <text evidence="2">Belongs to the COG1 family.</text>
</comment>
<feature type="region of interest" description="Disordered" evidence="8">
    <location>
        <begin position="1"/>
        <end position="90"/>
    </location>
</feature>
<dbReference type="KEGG" id="cdep:91090155"/>
<keyword evidence="4" id="KW-0813">Transport</keyword>
<evidence type="ECO:0000313" key="9">
    <source>
        <dbReference type="EMBL" id="WVN90705.1"/>
    </source>
</evidence>
<evidence type="ECO:0000256" key="3">
    <source>
        <dbReference type="ARBA" id="ARBA00020978"/>
    </source>
</evidence>
<evidence type="ECO:0000256" key="6">
    <source>
        <dbReference type="ARBA" id="ARBA00023034"/>
    </source>
</evidence>
<dbReference type="EMBL" id="CP143791">
    <property type="protein sequence ID" value="WVN90705.1"/>
    <property type="molecule type" value="Genomic_DNA"/>
</dbReference>
<dbReference type="GO" id="GO:0006891">
    <property type="term" value="P:intra-Golgi vesicle-mediated transport"/>
    <property type="evidence" value="ECO:0007669"/>
    <property type="project" value="InterPro"/>
</dbReference>
<dbReference type="GeneID" id="91090155"/>
<feature type="compositionally biased region" description="Low complexity" evidence="8">
    <location>
        <begin position="21"/>
        <end position="30"/>
    </location>
</feature>
<dbReference type="PANTHER" id="PTHR31658:SF0">
    <property type="entry name" value="CONSERVED OLIGOMERIC GOLGI COMPLEX SUBUNIT 1"/>
    <property type="match status" value="1"/>
</dbReference>
<comment type="subcellular location">
    <subcellularLocation>
        <location evidence="1">Golgi apparatus membrane</location>
        <topology evidence="1">Peripheral membrane protein</topology>
    </subcellularLocation>
</comment>
<dbReference type="Pfam" id="PF08700">
    <property type="entry name" value="VPS51_Exo84_N"/>
    <property type="match status" value="1"/>
</dbReference>
<evidence type="ECO:0000256" key="5">
    <source>
        <dbReference type="ARBA" id="ARBA00022927"/>
    </source>
</evidence>
<dbReference type="Proteomes" id="UP000094043">
    <property type="component" value="Chromosome 8"/>
</dbReference>
<evidence type="ECO:0000256" key="2">
    <source>
        <dbReference type="ARBA" id="ARBA00006653"/>
    </source>
</evidence>
<keyword evidence="5" id="KW-0653">Protein transport</keyword>
<evidence type="ECO:0000256" key="8">
    <source>
        <dbReference type="SAM" id="MobiDB-lite"/>
    </source>
</evidence>
<dbReference type="GO" id="GO:0017119">
    <property type="term" value="C:Golgi transport complex"/>
    <property type="evidence" value="ECO:0007669"/>
    <property type="project" value="InterPro"/>
</dbReference>
<evidence type="ECO:0000256" key="4">
    <source>
        <dbReference type="ARBA" id="ARBA00022448"/>
    </source>
</evidence>